<name>A0A4R3JE08_9PROT</name>
<keyword evidence="2" id="KW-1185">Reference proteome</keyword>
<dbReference type="RefSeq" id="WP_132938060.1">
    <property type="nucleotide sequence ID" value="NZ_CP119676.1"/>
</dbReference>
<accession>A0A4R3JE08</accession>
<sequence length="136" mass="14785">MSRSPFADAEKKPSGLEHRAHARVDTPFIVVRIDGETYRTVNWSMGGMLIDGYGGRLTAGALFSVDAIGNDEKSLLSVHIRARVVRCEADKVQPNKRHLAITYLDLDDSAYTLLGDVLRARDDAGETGRGALAQTG</sequence>
<dbReference type="AlphaFoldDB" id="A0A4R3JE08"/>
<proteinExistence type="predicted"/>
<dbReference type="Proteomes" id="UP000295304">
    <property type="component" value="Unassembled WGS sequence"/>
</dbReference>
<reference evidence="1 2" key="1">
    <citation type="submission" date="2019-03" db="EMBL/GenBank/DDBJ databases">
        <title>Genomic Encyclopedia of Type Strains, Phase IV (KMG-IV): sequencing the most valuable type-strain genomes for metagenomic binning, comparative biology and taxonomic classification.</title>
        <authorList>
            <person name="Goeker M."/>
        </authorList>
    </citation>
    <scope>NUCLEOTIDE SEQUENCE [LARGE SCALE GENOMIC DNA]</scope>
    <source>
        <strain evidence="1 2">DSM 101688</strain>
    </source>
</reference>
<dbReference type="OrthoDB" id="7302418at2"/>
<evidence type="ECO:0000313" key="1">
    <source>
        <dbReference type="EMBL" id="TCS64092.1"/>
    </source>
</evidence>
<gene>
    <name evidence="1" type="ORF">EDD55_102131</name>
</gene>
<evidence type="ECO:0000313" key="2">
    <source>
        <dbReference type="Proteomes" id="UP000295304"/>
    </source>
</evidence>
<dbReference type="Gene3D" id="2.40.10.220">
    <property type="entry name" value="predicted glycosyltransferase like domains"/>
    <property type="match status" value="1"/>
</dbReference>
<organism evidence="1 2">
    <name type="scientific">Varunaivibrio sulfuroxidans</name>
    <dbReference type="NCBI Taxonomy" id="1773489"/>
    <lineage>
        <taxon>Bacteria</taxon>
        <taxon>Pseudomonadati</taxon>
        <taxon>Pseudomonadota</taxon>
        <taxon>Alphaproteobacteria</taxon>
        <taxon>Rhodospirillales</taxon>
        <taxon>Magnetovibrionaceae</taxon>
        <taxon>Varunaivibrio</taxon>
    </lineage>
</organism>
<dbReference type="EMBL" id="SLZW01000002">
    <property type="protein sequence ID" value="TCS64092.1"/>
    <property type="molecule type" value="Genomic_DNA"/>
</dbReference>
<protein>
    <submittedName>
        <fullName evidence="1">PilZ domain-containing protein</fullName>
    </submittedName>
</protein>
<comment type="caution">
    <text evidence="1">The sequence shown here is derived from an EMBL/GenBank/DDBJ whole genome shotgun (WGS) entry which is preliminary data.</text>
</comment>